<dbReference type="EC" id="3.4.24.-" evidence="11"/>
<comment type="similarity">
    <text evidence="3 11">Belongs to the peptidase M50B family.</text>
</comment>
<evidence type="ECO:0000256" key="9">
    <source>
        <dbReference type="ARBA" id="ARBA00023049"/>
    </source>
</evidence>
<keyword evidence="11" id="KW-0479">Metal-binding</keyword>
<feature type="transmembrane region" description="Helical" evidence="11">
    <location>
        <begin position="425"/>
        <end position="446"/>
    </location>
</feature>
<dbReference type="InterPro" id="IPR036034">
    <property type="entry name" value="PDZ_sf"/>
</dbReference>
<dbReference type="InterPro" id="IPR001478">
    <property type="entry name" value="PDZ"/>
</dbReference>
<dbReference type="RefSeq" id="WP_062558235.1">
    <property type="nucleotide sequence ID" value="NZ_CP013341.1"/>
</dbReference>
<dbReference type="SMART" id="SM00228">
    <property type="entry name" value="PDZ"/>
    <property type="match status" value="2"/>
</dbReference>
<feature type="domain" description="PDZ" evidence="12">
    <location>
        <begin position="212"/>
        <end position="281"/>
    </location>
</feature>
<dbReference type="GO" id="GO:0016020">
    <property type="term" value="C:membrane"/>
    <property type="evidence" value="ECO:0007669"/>
    <property type="project" value="UniProtKB-SubCell"/>
</dbReference>
<feature type="domain" description="PDZ" evidence="12">
    <location>
        <begin position="115"/>
        <end position="186"/>
    </location>
</feature>
<dbReference type="EMBL" id="OCMU01000001">
    <property type="protein sequence ID" value="SOD17899.1"/>
    <property type="molecule type" value="Genomic_DNA"/>
</dbReference>
<proteinExistence type="inferred from homology"/>
<protein>
    <recommendedName>
        <fullName evidence="11">Zinc metalloprotease</fullName>
        <ecNumber evidence="11">3.4.24.-</ecNumber>
    </recommendedName>
</protein>
<evidence type="ECO:0000313" key="13">
    <source>
        <dbReference type="EMBL" id="SDT86485.1"/>
    </source>
</evidence>
<dbReference type="Proteomes" id="UP000182882">
    <property type="component" value="Unassembled WGS sequence"/>
</dbReference>
<evidence type="ECO:0000313" key="14">
    <source>
        <dbReference type="EMBL" id="SEP81226.1"/>
    </source>
</evidence>
<evidence type="ECO:0000313" key="16">
    <source>
        <dbReference type="Proteomes" id="UP000181998"/>
    </source>
</evidence>
<reference evidence="15 18" key="3">
    <citation type="submission" date="2017-09" db="EMBL/GenBank/DDBJ databases">
        <authorList>
            <person name="Ehlers B."/>
            <person name="Leendertz F.H."/>
        </authorList>
    </citation>
    <scope>NUCLEOTIDE SEQUENCE [LARGE SCALE GENOMIC DNA]</scope>
    <source>
        <strain evidence="15 18">Nm42</strain>
    </source>
</reference>
<feature type="transmembrane region" description="Helical" evidence="11">
    <location>
        <begin position="381"/>
        <end position="404"/>
    </location>
</feature>
<evidence type="ECO:0000259" key="12">
    <source>
        <dbReference type="SMART" id="SM00228"/>
    </source>
</evidence>
<accession>A0A0S3AHC8</accession>
<evidence type="ECO:0000256" key="6">
    <source>
        <dbReference type="ARBA" id="ARBA00022801"/>
    </source>
</evidence>
<dbReference type="EMBL" id="FOFX01000005">
    <property type="protein sequence ID" value="SEP81226.1"/>
    <property type="molecule type" value="Genomic_DNA"/>
</dbReference>
<evidence type="ECO:0000313" key="17">
    <source>
        <dbReference type="Proteomes" id="UP000182882"/>
    </source>
</evidence>
<dbReference type="Proteomes" id="UP000181998">
    <property type="component" value="Unassembled WGS sequence"/>
</dbReference>
<dbReference type="Pfam" id="PF02163">
    <property type="entry name" value="Peptidase_M50"/>
    <property type="match status" value="1"/>
</dbReference>
<organism evidence="14 16">
    <name type="scientific">Nitrosomonas ureae</name>
    <dbReference type="NCBI Taxonomy" id="44577"/>
    <lineage>
        <taxon>Bacteria</taxon>
        <taxon>Pseudomonadati</taxon>
        <taxon>Pseudomonadota</taxon>
        <taxon>Betaproteobacteria</taxon>
        <taxon>Nitrosomonadales</taxon>
        <taxon>Nitrosomonadaceae</taxon>
        <taxon>Nitrosomonas</taxon>
    </lineage>
</organism>
<dbReference type="GO" id="GO:0004222">
    <property type="term" value="F:metalloendopeptidase activity"/>
    <property type="evidence" value="ECO:0007669"/>
    <property type="project" value="InterPro"/>
</dbReference>
<dbReference type="EMBL" id="FNLN01000006">
    <property type="protein sequence ID" value="SDT86485.1"/>
    <property type="molecule type" value="Genomic_DNA"/>
</dbReference>
<dbReference type="InterPro" id="IPR004387">
    <property type="entry name" value="Pept_M50_Zn"/>
</dbReference>
<evidence type="ECO:0000256" key="1">
    <source>
        <dbReference type="ARBA" id="ARBA00001947"/>
    </source>
</evidence>
<evidence type="ECO:0000256" key="11">
    <source>
        <dbReference type="RuleBase" id="RU362031"/>
    </source>
</evidence>
<dbReference type="PANTHER" id="PTHR42837">
    <property type="entry name" value="REGULATOR OF SIGMA-E PROTEASE RSEP"/>
    <property type="match status" value="1"/>
</dbReference>
<dbReference type="InterPro" id="IPR008915">
    <property type="entry name" value="Peptidase_M50"/>
</dbReference>
<evidence type="ECO:0000256" key="4">
    <source>
        <dbReference type="ARBA" id="ARBA00022670"/>
    </source>
</evidence>
<keyword evidence="6 11" id="KW-0378">Hydrolase</keyword>
<evidence type="ECO:0000256" key="8">
    <source>
        <dbReference type="ARBA" id="ARBA00022989"/>
    </source>
</evidence>
<dbReference type="Gene3D" id="2.30.42.10">
    <property type="match status" value="2"/>
</dbReference>
<evidence type="ECO:0000313" key="15">
    <source>
        <dbReference type="EMBL" id="SOD17899.1"/>
    </source>
</evidence>
<dbReference type="KEGG" id="nur:ATY38_04390"/>
<dbReference type="PANTHER" id="PTHR42837:SF2">
    <property type="entry name" value="MEMBRANE METALLOPROTEASE ARASP2, CHLOROPLASTIC-RELATED"/>
    <property type="match status" value="1"/>
</dbReference>
<evidence type="ECO:0000256" key="7">
    <source>
        <dbReference type="ARBA" id="ARBA00022833"/>
    </source>
</evidence>
<comment type="subcellular location">
    <subcellularLocation>
        <location evidence="2">Membrane</location>
        <topology evidence="2">Multi-pass membrane protein</topology>
    </subcellularLocation>
</comment>
<dbReference type="CDD" id="cd23081">
    <property type="entry name" value="cpPDZ_EcRseP-like"/>
    <property type="match status" value="1"/>
</dbReference>
<keyword evidence="7 11" id="KW-0862">Zinc</keyword>
<keyword evidence="4 14" id="KW-0645">Protease</keyword>
<keyword evidence="8 11" id="KW-1133">Transmembrane helix</keyword>
<keyword evidence="10 11" id="KW-0472">Membrane</keyword>
<dbReference type="NCBIfam" id="TIGR00054">
    <property type="entry name" value="RIP metalloprotease RseP"/>
    <property type="match status" value="1"/>
</dbReference>
<feature type="transmembrane region" description="Helical" evidence="11">
    <location>
        <begin position="98"/>
        <end position="119"/>
    </location>
</feature>
<dbReference type="SUPFAM" id="SSF50156">
    <property type="entry name" value="PDZ domain-like"/>
    <property type="match status" value="2"/>
</dbReference>
<dbReference type="AlphaFoldDB" id="A0A0S3AHC8"/>
<dbReference type="Proteomes" id="UP000219335">
    <property type="component" value="Unassembled WGS sequence"/>
</dbReference>
<dbReference type="InterPro" id="IPR041489">
    <property type="entry name" value="PDZ_6"/>
</dbReference>
<comment type="cofactor">
    <cofactor evidence="1 11">
        <name>Zn(2+)</name>
        <dbReference type="ChEBI" id="CHEBI:29105"/>
    </cofactor>
</comment>
<keyword evidence="17" id="KW-1185">Reference proteome</keyword>
<reference evidence="17" key="2">
    <citation type="submission" date="2016-10" db="EMBL/GenBank/DDBJ databases">
        <authorList>
            <person name="Varghese N."/>
            <person name="Submissions S."/>
        </authorList>
    </citation>
    <scope>NUCLEOTIDE SEQUENCE [LARGE SCALE GENOMIC DNA]</scope>
    <source>
        <strain evidence="17">Nm10</strain>
    </source>
</reference>
<dbReference type="OrthoDB" id="9782003at2"/>
<dbReference type="GO" id="GO:0046872">
    <property type="term" value="F:metal ion binding"/>
    <property type="evidence" value="ECO:0007669"/>
    <property type="project" value="UniProtKB-KW"/>
</dbReference>
<feature type="transmembrane region" description="Helical" evidence="11">
    <location>
        <begin position="6"/>
        <end position="28"/>
    </location>
</feature>
<dbReference type="CDD" id="cd06163">
    <property type="entry name" value="S2P-M50_PDZ_RseP-like"/>
    <property type="match status" value="2"/>
</dbReference>
<gene>
    <name evidence="13" type="ORF">SAMN05216406_10669</name>
    <name evidence="14" type="ORF">SAMN05421510_100560</name>
    <name evidence="15" type="ORF">SAMN06297164_1399</name>
</gene>
<keyword evidence="9 11" id="KW-0482">Metalloprotease</keyword>
<dbReference type="Pfam" id="PF17820">
    <property type="entry name" value="PDZ_6"/>
    <property type="match status" value="1"/>
</dbReference>
<evidence type="ECO:0000256" key="5">
    <source>
        <dbReference type="ARBA" id="ARBA00022692"/>
    </source>
</evidence>
<evidence type="ECO:0000256" key="10">
    <source>
        <dbReference type="ARBA" id="ARBA00023136"/>
    </source>
</evidence>
<evidence type="ECO:0000256" key="2">
    <source>
        <dbReference type="ARBA" id="ARBA00004141"/>
    </source>
</evidence>
<evidence type="ECO:0000313" key="18">
    <source>
        <dbReference type="Proteomes" id="UP000219335"/>
    </source>
</evidence>
<dbReference type="STRING" id="44577.ATY38_04390"/>
<evidence type="ECO:0000256" key="3">
    <source>
        <dbReference type="ARBA" id="ARBA00007931"/>
    </source>
</evidence>
<reference evidence="14 16" key="1">
    <citation type="submission" date="2016-10" db="EMBL/GenBank/DDBJ databases">
        <authorList>
            <person name="de Groot N.N."/>
        </authorList>
    </citation>
    <scope>NUCLEOTIDE SEQUENCE [LARGE SCALE GENOMIC DNA]</scope>
    <source>
        <strain evidence="13">Nm10</strain>
        <strain evidence="14 16">Nm9</strain>
    </source>
</reference>
<sequence>MSITYTIISFIIALGTLITFHEFGHYLVARWNRVKVLRFCIGFGQPIFRRRWGKDQTEWVIAAIPLGGYVKMLDENEGKVASEDLPRAFNRQPVARRFAIVAAGPIANFLLAIVLYWLIFILGVTGMKPVLGPVEPATPAAKAEFTMGETIVSIENEPVSSWQDARWALLRYAVNQSVSVKVQTINNNGEINLRQLDLSQIDPDKLNENFPGIIGFSGYQPVVKPVIGQVISDGVGYHAGMQVGDEIIAVNNTEIHTWMDFVQEIRANPEHLLELEILRSNRMIMLKVTPEASLENNQRIGKIGVAPIVNQAEFEELLVTVSYSPGTALQKAAEKTWETTVLTLQMLSKMITGDVSWKNVSGPISIADYAGQSAQMGLTSYLAFLALISVSIGVLNLLPIPILDGGHLMYYLIEMVKGSPLSDKAIIIGQKIGLIMLFTLMTFAIYNDISRLITG</sequence>
<dbReference type="GO" id="GO:0006508">
    <property type="term" value="P:proteolysis"/>
    <property type="evidence" value="ECO:0007669"/>
    <property type="project" value="UniProtKB-KW"/>
</dbReference>
<name>A0A0S3AHC8_9PROT</name>
<keyword evidence="5 11" id="KW-0812">Transmembrane</keyword>